<feature type="chain" id="PRO_5044255937" evidence="1">
    <location>
        <begin position="19"/>
        <end position="301"/>
    </location>
</feature>
<feature type="signal peptide" evidence="1">
    <location>
        <begin position="1"/>
        <end position="18"/>
    </location>
</feature>
<organism evidence="2 3">
    <name type="scientific">Prymnesium parvum</name>
    <name type="common">Toxic golden alga</name>
    <dbReference type="NCBI Taxonomy" id="97485"/>
    <lineage>
        <taxon>Eukaryota</taxon>
        <taxon>Haptista</taxon>
        <taxon>Haptophyta</taxon>
        <taxon>Prymnesiophyceae</taxon>
        <taxon>Prymnesiales</taxon>
        <taxon>Prymnesiaceae</taxon>
        <taxon>Prymnesium</taxon>
    </lineage>
</organism>
<name>A0AB34JQX4_PRYPA</name>
<dbReference type="PANTHER" id="PTHR34044">
    <property type="entry name" value="NUCLEAR PROTEIN"/>
    <property type="match status" value="1"/>
</dbReference>
<protein>
    <submittedName>
        <fullName evidence="2">Uncharacterized protein</fullName>
    </submittedName>
</protein>
<dbReference type="AlphaFoldDB" id="A0AB34JQX4"/>
<gene>
    <name evidence="2" type="ORF">AB1Y20_018856</name>
</gene>
<dbReference type="PANTHER" id="PTHR34044:SF1">
    <property type="entry name" value="NUCLEAR PROTEIN"/>
    <property type="match status" value="1"/>
</dbReference>
<dbReference type="Proteomes" id="UP001515480">
    <property type="component" value="Unassembled WGS sequence"/>
</dbReference>
<sequence length="301" mass="32014">MLLLPLAALSLRLSPLASRPPLHFPAAPRGRPTTMSDADVPAIVIGGGRIGQTLATLGESVLLRRGEPFPASPSSGPIYVCTRNDALAAVVAATPPERRGDLVFMQNGMLGKFLAANGLEDATQVLLYLAVAKLGEKPIDGITEVNPEGLTASTGKWAHAFKARLAKGGLTCHVREGDAYTKAMLEKHVWICAFMLVGALHDGITVGEVEAKHSDELRAVIEELIAAGETELGVRLDDGAYERLAAYGRSVSHFPTAVKEFEWRNGWFYDISLKATDAGKPDPMPMHTAGLTKLGVIPSSS</sequence>
<evidence type="ECO:0000313" key="2">
    <source>
        <dbReference type="EMBL" id="KAL1523940.1"/>
    </source>
</evidence>
<keyword evidence="3" id="KW-1185">Reference proteome</keyword>
<keyword evidence="1" id="KW-0732">Signal</keyword>
<accession>A0AB34JQX4</accession>
<dbReference type="EMBL" id="JBGBPQ010000005">
    <property type="protein sequence ID" value="KAL1523940.1"/>
    <property type="molecule type" value="Genomic_DNA"/>
</dbReference>
<proteinExistence type="predicted"/>
<reference evidence="2 3" key="1">
    <citation type="journal article" date="2024" name="Science">
        <title>Giant polyketide synthase enzymes in the biosynthesis of giant marine polyether toxins.</title>
        <authorList>
            <person name="Fallon T.R."/>
            <person name="Shende V.V."/>
            <person name="Wierzbicki I.H."/>
            <person name="Pendleton A.L."/>
            <person name="Watervoot N.F."/>
            <person name="Auber R.P."/>
            <person name="Gonzalez D.J."/>
            <person name="Wisecaver J.H."/>
            <person name="Moore B.S."/>
        </authorList>
    </citation>
    <scope>NUCLEOTIDE SEQUENCE [LARGE SCALE GENOMIC DNA]</scope>
    <source>
        <strain evidence="2 3">12B1</strain>
    </source>
</reference>
<evidence type="ECO:0000256" key="1">
    <source>
        <dbReference type="SAM" id="SignalP"/>
    </source>
</evidence>
<evidence type="ECO:0000313" key="3">
    <source>
        <dbReference type="Proteomes" id="UP001515480"/>
    </source>
</evidence>
<comment type="caution">
    <text evidence="2">The sequence shown here is derived from an EMBL/GenBank/DDBJ whole genome shotgun (WGS) entry which is preliminary data.</text>
</comment>